<proteinExistence type="predicted"/>
<keyword evidence="2" id="KW-1185">Reference proteome</keyword>
<dbReference type="EMBL" id="UYYB01014847">
    <property type="protein sequence ID" value="VDM70136.1"/>
    <property type="molecule type" value="Genomic_DNA"/>
</dbReference>
<protein>
    <submittedName>
        <fullName evidence="1">Uncharacterized protein</fullName>
    </submittedName>
</protein>
<dbReference type="Proteomes" id="UP000270094">
    <property type="component" value="Unassembled WGS sequence"/>
</dbReference>
<gene>
    <name evidence="1" type="ORF">SVUK_LOCUS5134</name>
</gene>
<evidence type="ECO:0000313" key="1">
    <source>
        <dbReference type="EMBL" id="VDM70136.1"/>
    </source>
</evidence>
<dbReference type="OrthoDB" id="5868264at2759"/>
<name>A0A3P7IK71_STRVU</name>
<dbReference type="AlphaFoldDB" id="A0A3P7IK71"/>
<reference evidence="1 2" key="1">
    <citation type="submission" date="2018-11" db="EMBL/GenBank/DDBJ databases">
        <authorList>
            <consortium name="Pathogen Informatics"/>
        </authorList>
    </citation>
    <scope>NUCLEOTIDE SEQUENCE [LARGE SCALE GENOMIC DNA]</scope>
</reference>
<sequence length="276" mass="31288">MDLAVVDFPISVVFPRDAFLVEIEGNPMLPIAWLRKMKKRCPKCKVEEASACGLTTREYTDKQLAIACAGKTVIRPATGFYLTISSQYVTEEEMNLMCSKAVYMEICILITDSRYKRLRCPHLKELKPCLPDRPAITIMDNPFFQEFVIPTTVVYPKGHQIVQISGNPMLNPNIPQKYRPWCNNCVITLDYACGITTPTFTMKELVTACAGKKYIVPAPGVKLFVTAQDVTENELNLLCSRAVYMEICIDIVNSDIRSFRCPHLKELRSCQKSKRN</sequence>
<evidence type="ECO:0000313" key="2">
    <source>
        <dbReference type="Proteomes" id="UP000270094"/>
    </source>
</evidence>
<accession>A0A3P7IK71</accession>
<organism evidence="1 2">
    <name type="scientific">Strongylus vulgaris</name>
    <name type="common">Blood worm</name>
    <dbReference type="NCBI Taxonomy" id="40348"/>
    <lineage>
        <taxon>Eukaryota</taxon>
        <taxon>Metazoa</taxon>
        <taxon>Ecdysozoa</taxon>
        <taxon>Nematoda</taxon>
        <taxon>Chromadorea</taxon>
        <taxon>Rhabditida</taxon>
        <taxon>Rhabditina</taxon>
        <taxon>Rhabditomorpha</taxon>
        <taxon>Strongyloidea</taxon>
        <taxon>Strongylidae</taxon>
        <taxon>Strongylus</taxon>
    </lineage>
</organism>